<dbReference type="InterPro" id="IPR011990">
    <property type="entry name" value="TPR-like_helical_dom_sf"/>
</dbReference>
<dbReference type="RefSeq" id="WP_309805592.1">
    <property type="nucleotide sequence ID" value="NZ_JAVDRD010000006.1"/>
</dbReference>
<dbReference type="Pfam" id="PF13759">
    <property type="entry name" value="2OG-FeII_Oxy_5"/>
    <property type="match status" value="1"/>
</dbReference>
<accession>A0ABU1MNE4</accession>
<comment type="caution">
    <text evidence="1">The sequence shown here is derived from an EMBL/GenBank/DDBJ whole genome shotgun (WGS) entry which is preliminary data.</text>
</comment>
<evidence type="ECO:0000313" key="1">
    <source>
        <dbReference type="EMBL" id="MDR6511863.1"/>
    </source>
</evidence>
<organism evidence="1 2">
    <name type="scientific">Novosphingobium capsulatum</name>
    <dbReference type="NCBI Taxonomy" id="13688"/>
    <lineage>
        <taxon>Bacteria</taxon>
        <taxon>Pseudomonadati</taxon>
        <taxon>Pseudomonadota</taxon>
        <taxon>Alphaproteobacteria</taxon>
        <taxon>Sphingomonadales</taxon>
        <taxon>Sphingomonadaceae</taxon>
        <taxon>Novosphingobium</taxon>
    </lineage>
</organism>
<proteinExistence type="predicted"/>
<name>A0ABU1MNE4_9SPHN</name>
<evidence type="ECO:0000313" key="2">
    <source>
        <dbReference type="Proteomes" id="UP001184150"/>
    </source>
</evidence>
<dbReference type="Proteomes" id="UP001184150">
    <property type="component" value="Unassembled WGS sequence"/>
</dbReference>
<dbReference type="SUPFAM" id="SSF48452">
    <property type="entry name" value="TPR-like"/>
    <property type="match status" value="1"/>
</dbReference>
<gene>
    <name evidence="1" type="ORF">J2792_002739</name>
</gene>
<dbReference type="Gene3D" id="1.25.40.10">
    <property type="entry name" value="Tetratricopeptide repeat domain"/>
    <property type="match status" value="1"/>
</dbReference>
<reference evidence="1 2" key="1">
    <citation type="submission" date="2023-07" db="EMBL/GenBank/DDBJ databases">
        <title>Sorghum-associated microbial communities from plants grown in Nebraska, USA.</title>
        <authorList>
            <person name="Schachtman D."/>
        </authorList>
    </citation>
    <scope>NUCLEOTIDE SEQUENCE [LARGE SCALE GENOMIC DNA]</scope>
    <source>
        <strain evidence="1 2">DS1027</strain>
    </source>
</reference>
<dbReference type="InterPro" id="IPR012668">
    <property type="entry name" value="CHP02466"/>
</dbReference>
<dbReference type="EMBL" id="JAVDRD010000006">
    <property type="protein sequence ID" value="MDR6511863.1"/>
    <property type="molecule type" value="Genomic_DNA"/>
</dbReference>
<sequence>MSESAGEWLDRARILRARQDMVGAQGAIARAHALAPDDPAVAFLHAQSCYELGHPAAHLFATVCRRWPDHLDAQRNYALALASEGQAAKALATLEAALARHPAWADGHRVLGSLRWVNGDRHTFDASFSRAARAHPAQPTLWLGWFAAVAQVRDWPRAAAILDEAERHLGTLPALIQARVFLAGESGDAEEMARLINQGTLPGSPVITIARIRQALRDGAPDMALALALPLAQQAPGSPLAGQVWPYVSTCWRLLDDPRTQWLDGDPAFVRSVAVGLSTGELAQLADLLRGLHRAQLPYPEQSVRGGTQTDRSVLLRHEPVLVRTREALLAATRDYIAALPPPDPAHPLLSRPRDAVRISGSWSVRLHGHGFNVTHSHPLGWISSAFYVALPAPAESTAPDAGHFHYGAPPQELGLDLAPYGTIAPMVGQLVLFPSTLWHGTVPFDAGERLNIAFDVVPAP</sequence>
<keyword evidence="2" id="KW-1185">Reference proteome</keyword>
<dbReference type="Gene3D" id="2.60.120.620">
    <property type="entry name" value="q2cbj1_9rhob like domain"/>
    <property type="match status" value="1"/>
</dbReference>
<protein>
    <submittedName>
        <fullName evidence="1">Cytochrome c-type biogenesis protein CcmH/NrfG</fullName>
    </submittedName>
</protein>